<organism evidence="2 3">
    <name type="scientific">Trametes cubensis</name>
    <dbReference type="NCBI Taxonomy" id="1111947"/>
    <lineage>
        <taxon>Eukaryota</taxon>
        <taxon>Fungi</taxon>
        <taxon>Dikarya</taxon>
        <taxon>Basidiomycota</taxon>
        <taxon>Agaricomycotina</taxon>
        <taxon>Agaricomycetes</taxon>
        <taxon>Polyporales</taxon>
        <taxon>Polyporaceae</taxon>
        <taxon>Trametes</taxon>
    </lineage>
</organism>
<keyword evidence="3" id="KW-1185">Reference proteome</keyword>
<accession>A0AAD7X7Q4</accession>
<reference evidence="2" key="1">
    <citation type="submission" date="2022-11" db="EMBL/GenBank/DDBJ databases">
        <title>Genome Sequence of Cubamyces cubensis.</title>
        <authorList>
            <person name="Buettner E."/>
        </authorList>
    </citation>
    <scope>NUCLEOTIDE SEQUENCE</scope>
    <source>
        <strain evidence="2">MPL-01</strain>
    </source>
</reference>
<keyword evidence="1" id="KW-1133">Transmembrane helix</keyword>
<name>A0AAD7X7Q4_9APHY</name>
<feature type="transmembrane region" description="Helical" evidence="1">
    <location>
        <begin position="85"/>
        <end position="105"/>
    </location>
</feature>
<dbReference type="Proteomes" id="UP001215151">
    <property type="component" value="Unassembled WGS sequence"/>
</dbReference>
<dbReference type="AlphaFoldDB" id="A0AAD7X7Q4"/>
<proteinExistence type="predicted"/>
<keyword evidence="1" id="KW-0472">Membrane</keyword>
<evidence type="ECO:0000256" key="1">
    <source>
        <dbReference type="SAM" id="Phobius"/>
    </source>
</evidence>
<dbReference type="CDD" id="cd22811">
    <property type="entry name" value="agbl-like"/>
    <property type="match status" value="1"/>
</dbReference>
<evidence type="ECO:0000313" key="3">
    <source>
        <dbReference type="Proteomes" id="UP001215151"/>
    </source>
</evidence>
<protein>
    <submittedName>
        <fullName evidence="2">Uncharacterized protein</fullName>
    </submittedName>
</protein>
<gene>
    <name evidence="2" type="ORF">ONZ51_g8976</name>
</gene>
<dbReference type="InterPro" id="IPR048508">
    <property type="entry name" value="LDL"/>
</dbReference>
<dbReference type="Pfam" id="PF21691">
    <property type="entry name" value="LDL"/>
    <property type="match status" value="1"/>
</dbReference>
<sequence length="201" mass="21800">MTSAKRLTSRRQYASLVHDKQRCDHILAVERAASWLEKTSATVTGVDASKENKRLETTHRTSILQPSSPPALGSRTLQPNLAMQFSLASIATLAAVIGAALPSALATACYNAGGCQQCETETSMYDARQSFCGSNDWKGSTSVGWGWGRVTLDGSFATSQQCFDGFNSIIQTCYGKKDGGIYTYEYNGHNARLDVNFCNCE</sequence>
<dbReference type="EMBL" id="JAPEVG010000288">
    <property type="protein sequence ID" value="KAJ8469479.1"/>
    <property type="molecule type" value="Genomic_DNA"/>
</dbReference>
<keyword evidence="1" id="KW-0812">Transmembrane</keyword>
<comment type="caution">
    <text evidence="2">The sequence shown here is derived from an EMBL/GenBank/DDBJ whole genome shotgun (WGS) entry which is preliminary data.</text>
</comment>
<evidence type="ECO:0000313" key="2">
    <source>
        <dbReference type="EMBL" id="KAJ8469479.1"/>
    </source>
</evidence>